<keyword evidence="1" id="KW-0812">Transmembrane</keyword>
<dbReference type="Proteomes" id="UP000671908">
    <property type="component" value="Chromosome"/>
</dbReference>
<dbReference type="EMBL" id="CP054142">
    <property type="protein sequence ID" value="QTQ14994.1"/>
    <property type="molecule type" value="Genomic_DNA"/>
</dbReference>
<keyword evidence="3" id="KW-1185">Reference proteome</keyword>
<feature type="transmembrane region" description="Helical" evidence="1">
    <location>
        <begin position="427"/>
        <end position="451"/>
    </location>
</feature>
<dbReference type="GO" id="GO:0005886">
    <property type="term" value="C:plasma membrane"/>
    <property type="evidence" value="ECO:0007669"/>
    <property type="project" value="TreeGrafter"/>
</dbReference>
<dbReference type="KEGG" id="tpav:HRQ91_11270"/>
<dbReference type="PRINTS" id="PR00702">
    <property type="entry name" value="ACRIFLAVINRP"/>
</dbReference>
<dbReference type="RefSeq" id="WP_210119623.1">
    <property type="nucleotide sequence ID" value="NZ_CP054142.1"/>
</dbReference>
<feature type="transmembrane region" description="Helical" evidence="1">
    <location>
        <begin position="921"/>
        <end position="940"/>
    </location>
</feature>
<evidence type="ECO:0000256" key="1">
    <source>
        <dbReference type="SAM" id="Phobius"/>
    </source>
</evidence>
<dbReference type="Gene3D" id="3.30.70.1440">
    <property type="entry name" value="Multidrug efflux transporter AcrB pore domain"/>
    <property type="match status" value="1"/>
</dbReference>
<feature type="transmembrane region" description="Helical" evidence="1">
    <location>
        <begin position="359"/>
        <end position="379"/>
    </location>
</feature>
<gene>
    <name evidence="2" type="ORF">HRQ91_11270</name>
</gene>
<feature type="transmembrane region" description="Helical" evidence="1">
    <location>
        <begin position="463"/>
        <end position="488"/>
    </location>
</feature>
<keyword evidence="1" id="KW-1133">Transmembrane helix</keyword>
<keyword evidence="1" id="KW-0472">Membrane</keyword>
<feature type="transmembrane region" description="Helical" evidence="1">
    <location>
        <begin position="848"/>
        <end position="872"/>
    </location>
</feature>
<feature type="transmembrane region" description="Helical" evidence="1">
    <location>
        <begin position="335"/>
        <end position="352"/>
    </location>
</feature>
<dbReference type="GO" id="GO:0042910">
    <property type="term" value="F:xenobiotic transmembrane transporter activity"/>
    <property type="evidence" value="ECO:0007669"/>
    <property type="project" value="TreeGrafter"/>
</dbReference>
<evidence type="ECO:0000313" key="2">
    <source>
        <dbReference type="EMBL" id="QTQ14994.1"/>
    </source>
</evidence>
<dbReference type="AlphaFoldDB" id="A0A975F6Y1"/>
<dbReference type="Gene3D" id="3.30.70.1320">
    <property type="entry name" value="Multidrug efflux transporter AcrB pore domain like"/>
    <property type="match status" value="1"/>
</dbReference>
<feature type="transmembrane region" description="Helical" evidence="1">
    <location>
        <begin position="952"/>
        <end position="978"/>
    </location>
</feature>
<dbReference type="InterPro" id="IPR001036">
    <property type="entry name" value="Acrflvin-R"/>
</dbReference>
<protein>
    <submittedName>
        <fullName evidence="2">Efflux RND transporter permease subunit</fullName>
    </submittedName>
</protein>
<sequence>MKKLIGFCVYHPISVLMLTLAAVLTGILCVFSLTTDFLPVISGRNMIVSTEYKGISAAEIEEMVTIPVEEAFASLKGLKKTESVSRDGLSVVSIELKWGSDIDMALVQSREIIDACFQSLPSGCGKPEVREADLQKSTMTIAVIPLDEDLKYARYSCINHIKPFLQRITGVSSVNVSGGEEEQIDVLVGKELSQSKSLTLEEIAGILASYNFEYPAGTLTDGEKELSVKTNGLFTSLKNILETPLQYNNGGVLNLSSIASVQKGTKEKKTFFLLNGKECICISIQKRSDASPLSVSRQVKKQINNLNATLGEYFKFEIIEDRAEYLSSSLKQLCISAFFSFIVTVAVVFFFFKSFTLSFLLASVIPLTSIFAIIVLTISGQTINVMSLSGIAIGIGMVIDCSAVAIENIQSKNTSDKEAEAETVVQAVAEISSSNTGSCLTTIIVFVPFFFIKGLSGELFTSMAIAITSSITASWLLSFTLVPAIYMLMSKNGFACFAEQGFILKAKKLYGDQLTSLFHKKIKAVLLCVFCLFSGAICVQTQKFSLLPSLASDTVSADLTFPSGITLENLRSKAVFITNKLFEQKSIKAVAVSGGIEDSDTVLLSSPKINRERIHFDIFLNKPDLNYKNHISNVFASAGFDSFSISTSDLLSEVIKTSRNEFLFTSENRSSLKASMQNVGKADFKIFPDSFDSEYVFTPDRIALSRFSLTALYSASITRSAIEGVESSIFYQDGKNIPIVVKYKKDDISSLRDVENLIVKIGQTSVPLHVLGGFSQQQNEKILYRYNRRAAKILAPQDQKLSQLKINGFECENLKKQEIKELWGDSAFLLIVVFVLLYLVLGSQFESFLIPLLLLAALPAALSGAFIFLTIFQKNPDINTVIAMVVLFGSVVNNSIILYEKCSQEKVSTEQDIIKCCVSKLQALLLTNLTTIISLIPFAVDLKNTSTQSTVALTIIGGMIFSLALSLFIFPLLLLPVLKRKNLSKREDLK</sequence>
<feature type="transmembrane region" description="Helical" evidence="1">
    <location>
        <begin position="524"/>
        <end position="542"/>
    </location>
</feature>
<feature type="transmembrane region" description="Helical" evidence="1">
    <location>
        <begin position="12"/>
        <end position="33"/>
    </location>
</feature>
<dbReference type="Gene3D" id="1.20.1640.10">
    <property type="entry name" value="Multidrug efflux transporter AcrB transmembrane domain"/>
    <property type="match status" value="2"/>
</dbReference>
<accession>A0A975F6Y1</accession>
<dbReference type="PANTHER" id="PTHR32063:SF0">
    <property type="entry name" value="SWARMING MOTILITY PROTEIN SWRC"/>
    <property type="match status" value="1"/>
</dbReference>
<organism evidence="2 3">
    <name type="scientific">Treponema parvum</name>
    <dbReference type="NCBI Taxonomy" id="138851"/>
    <lineage>
        <taxon>Bacteria</taxon>
        <taxon>Pseudomonadati</taxon>
        <taxon>Spirochaetota</taxon>
        <taxon>Spirochaetia</taxon>
        <taxon>Spirochaetales</taxon>
        <taxon>Treponemataceae</taxon>
        <taxon>Treponema</taxon>
    </lineage>
</organism>
<reference evidence="2 3" key="1">
    <citation type="journal article" date="2021" name="Microbiol. Resour. Announc.">
        <title>Complete Genome Sequences of Three Human Oral Treponema parvum Isolates.</title>
        <authorList>
            <person name="Zeng H."/>
            <person name="Watt R.M."/>
        </authorList>
    </citation>
    <scope>NUCLEOTIDE SEQUENCE [LARGE SCALE GENOMIC DNA]</scope>
    <source>
        <strain evidence="2 3">ATCC 700770</strain>
    </source>
</reference>
<dbReference type="Gene3D" id="3.30.70.1430">
    <property type="entry name" value="Multidrug efflux transporter AcrB pore domain"/>
    <property type="match status" value="2"/>
</dbReference>
<proteinExistence type="predicted"/>
<dbReference type="SUPFAM" id="SSF82866">
    <property type="entry name" value="Multidrug efflux transporter AcrB transmembrane domain"/>
    <property type="match status" value="2"/>
</dbReference>
<feature type="transmembrane region" description="Helical" evidence="1">
    <location>
        <begin position="822"/>
        <end position="841"/>
    </location>
</feature>
<evidence type="ECO:0000313" key="3">
    <source>
        <dbReference type="Proteomes" id="UP000671908"/>
    </source>
</evidence>
<dbReference type="PANTHER" id="PTHR32063">
    <property type="match status" value="1"/>
</dbReference>
<feature type="transmembrane region" description="Helical" evidence="1">
    <location>
        <begin position="385"/>
        <end position="406"/>
    </location>
</feature>
<dbReference type="InterPro" id="IPR027463">
    <property type="entry name" value="AcrB_DN_DC_subdom"/>
</dbReference>
<dbReference type="SUPFAM" id="SSF82693">
    <property type="entry name" value="Multidrug efflux transporter AcrB pore domain, PN1, PN2, PC1 and PC2 subdomains"/>
    <property type="match status" value="1"/>
</dbReference>
<dbReference type="SUPFAM" id="SSF82714">
    <property type="entry name" value="Multidrug efflux transporter AcrB TolC docking domain, DN and DC subdomains"/>
    <property type="match status" value="1"/>
</dbReference>
<dbReference type="Gene3D" id="3.30.2090.10">
    <property type="entry name" value="Multidrug efflux transporter AcrB TolC docking domain, DN and DC subdomains"/>
    <property type="match status" value="2"/>
</dbReference>
<dbReference type="Pfam" id="PF00873">
    <property type="entry name" value="ACR_tran"/>
    <property type="match status" value="1"/>
</dbReference>
<name>A0A975F6Y1_9SPIR</name>
<feature type="transmembrane region" description="Helical" evidence="1">
    <location>
        <begin position="878"/>
        <end position="900"/>
    </location>
</feature>